<proteinExistence type="predicted"/>
<protein>
    <submittedName>
        <fullName evidence="3">Uncharacterized protein</fullName>
    </submittedName>
</protein>
<keyword evidence="4" id="KW-1185">Reference proteome</keyword>
<comment type="caution">
    <text evidence="3">The sequence shown here is derived from an EMBL/GenBank/DDBJ whole genome shotgun (WGS) entry which is preliminary data.</text>
</comment>
<evidence type="ECO:0000313" key="3">
    <source>
        <dbReference type="EMBL" id="EHK97587.1"/>
    </source>
</evidence>
<dbReference type="InParanoid" id="H0EV46"/>
<dbReference type="AlphaFoldDB" id="H0EV46"/>
<dbReference type="OrthoDB" id="10304400at2759"/>
<keyword evidence="2" id="KW-0812">Transmembrane</keyword>
<dbReference type="Proteomes" id="UP000005446">
    <property type="component" value="Unassembled WGS sequence"/>
</dbReference>
<keyword evidence="2" id="KW-1133">Transmembrane helix</keyword>
<evidence type="ECO:0000256" key="2">
    <source>
        <dbReference type="SAM" id="Phobius"/>
    </source>
</evidence>
<evidence type="ECO:0000313" key="4">
    <source>
        <dbReference type="Proteomes" id="UP000005446"/>
    </source>
</evidence>
<evidence type="ECO:0000256" key="1">
    <source>
        <dbReference type="SAM" id="MobiDB-lite"/>
    </source>
</evidence>
<accession>H0EV46</accession>
<reference evidence="3 4" key="1">
    <citation type="journal article" date="2012" name="Eukaryot. Cell">
        <title>Genome sequence of the fungus Glarea lozoyensis: the first genome sequence of a species from the Helotiaceae family.</title>
        <authorList>
            <person name="Youssar L."/>
            <person name="Gruening B.A."/>
            <person name="Erxleben A."/>
            <person name="Guenther S."/>
            <person name="Huettel W."/>
        </authorList>
    </citation>
    <scope>NUCLEOTIDE SEQUENCE [LARGE SCALE GENOMIC DNA]</scope>
    <source>
        <strain evidence="4">ATCC 74030 / MF5533</strain>
    </source>
</reference>
<gene>
    <name evidence="3" type="ORF">M7I_6639</name>
</gene>
<dbReference type="HOGENOM" id="CLU_618269_0_0_1"/>
<keyword evidence="2" id="KW-0472">Membrane</keyword>
<name>H0EV46_GLAL7</name>
<dbReference type="EMBL" id="AGUE01000186">
    <property type="protein sequence ID" value="EHK97587.1"/>
    <property type="molecule type" value="Genomic_DNA"/>
</dbReference>
<feature type="compositionally biased region" description="Pro residues" evidence="1">
    <location>
        <begin position="396"/>
        <end position="405"/>
    </location>
</feature>
<sequence>MACIVNGDLRCAYILNIPPRIANCILMVVGVLFVPLWLDLSGSLALECVSQLANANDDNIVVVSTRSHIPVFEPALPTDDGLIRDLCDFTAKLVADHLTIKPLQPRTQWRPRGHCWYCEAMGLTNEEAVNSALLTGGTNTAVHEQGESGHREWMAAAGSDSDVKTEDAEVVVVSDDAAATEDTETALNPNLDTLAEGAEDESGEGGHQEWISALDSDFETTTEVAAEPEALAQQEDSHPQIKSREETSNAVFRQKCKGWCCKNPAAKTCGGFKSREVVIPKIDLHKRQKRCPLNPPFCQAIQDMGMTPDTDVDLATWESLGAFAMAAQEHSTLSTKRQQCPLVSPLCQAIEASGMRPETDLDLASWETLGVFALDTEAKNTARALPNAADEDASPNFPPRPPPKTIPGKPNEPKPPGAFGGDEDATNVDERAVETVSEGAQHGSNTLPTLAESVDGIEKAEFIVNTHGASVPLHV</sequence>
<feature type="region of interest" description="Disordered" evidence="1">
    <location>
        <begin position="386"/>
        <end position="448"/>
    </location>
</feature>
<feature type="transmembrane region" description="Helical" evidence="2">
    <location>
        <begin position="21"/>
        <end position="38"/>
    </location>
</feature>
<organism evidence="3 4">
    <name type="scientific">Glarea lozoyensis (strain ATCC 74030 / MF5533)</name>
    <dbReference type="NCBI Taxonomy" id="1104152"/>
    <lineage>
        <taxon>Eukaryota</taxon>
        <taxon>Fungi</taxon>
        <taxon>Dikarya</taxon>
        <taxon>Ascomycota</taxon>
        <taxon>Pezizomycotina</taxon>
        <taxon>Leotiomycetes</taxon>
        <taxon>Helotiales</taxon>
        <taxon>Helotiaceae</taxon>
        <taxon>Glarea</taxon>
    </lineage>
</organism>